<dbReference type="Gene3D" id="3.40.50.1820">
    <property type="entry name" value="alpha/beta hydrolase"/>
    <property type="match status" value="1"/>
</dbReference>
<evidence type="ECO:0000313" key="2">
    <source>
        <dbReference type="EMBL" id="TDO29815.1"/>
    </source>
</evidence>
<evidence type="ECO:0000313" key="3">
    <source>
        <dbReference type="Proteomes" id="UP000295388"/>
    </source>
</evidence>
<evidence type="ECO:0000259" key="1">
    <source>
        <dbReference type="Pfam" id="PF00561"/>
    </source>
</evidence>
<dbReference type="AlphaFoldDB" id="A0A4R6J6B3"/>
<dbReference type="InterPro" id="IPR029058">
    <property type="entry name" value="AB_hydrolase_fold"/>
</dbReference>
<protein>
    <submittedName>
        <fullName evidence="2">Pimeloyl-ACP methyl ester carboxylesterase</fullName>
    </submittedName>
</protein>
<dbReference type="GO" id="GO:0003824">
    <property type="term" value="F:catalytic activity"/>
    <property type="evidence" value="ECO:0007669"/>
    <property type="project" value="UniProtKB-ARBA"/>
</dbReference>
<keyword evidence="3" id="KW-1185">Reference proteome</keyword>
<dbReference type="InterPro" id="IPR000073">
    <property type="entry name" value="AB_hydrolase_1"/>
</dbReference>
<reference evidence="2 3" key="1">
    <citation type="submission" date="2019-03" db="EMBL/GenBank/DDBJ databases">
        <title>Genomic Encyclopedia of Type Strains, Phase III (KMG-III): the genomes of soil and plant-associated and newly described type strains.</title>
        <authorList>
            <person name="Whitman W."/>
        </authorList>
    </citation>
    <scope>NUCLEOTIDE SEQUENCE [LARGE SCALE GENOMIC DNA]</scope>
    <source>
        <strain evidence="2 3">VKM Ac-2527</strain>
    </source>
</reference>
<accession>A0A4R6J6B3</accession>
<dbReference type="Proteomes" id="UP000295388">
    <property type="component" value="Unassembled WGS sequence"/>
</dbReference>
<dbReference type="SUPFAM" id="SSF53474">
    <property type="entry name" value="alpha/beta-Hydrolases"/>
    <property type="match status" value="1"/>
</dbReference>
<proteinExistence type="predicted"/>
<feature type="domain" description="AB hydrolase-1" evidence="1">
    <location>
        <begin position="57"/>
        <end position="302"/>
    </location>
</feature>
<dbReference type="InterPro" id="IPR050228">
    <property type="entry name" value="Carboxylesterase_BioH"/>
</dbReference>
<dbReference type="EMBL" id="SNWQ01000044">
    <property type="protein sequence ID" value="TDO29815.1"/>
    <property type="molecule type" value="Genomic_DNA"/>
</dbReference>
<dbReference type="RefSeq" id="WP_133805839.1">
    <property type="nucleotide sequence ID" value="NZ_SNWQ01000044.1"/>
</dbReference>
<gene>
    <name evidence="2" type="ORF">EV643_14413</name>
</gene>
<dbReference type="PANTHER" id="PTHR43194">
    <property type="entry name" value="HYDROLASE ALPHA/BETA FOLD FAMILY"/>
    <property type="match status" value="1"/>
</dbReference>
<dbReference type="PANTHER" id="PTHR43194:SF5">
    <property type="entry name" value="PIMELOYL-[ACYL-CARRIER PROTEIN] METHYL ESTER ESTERASE"/>
    <property type="match status" value="1"/>
</dbReference>
<dbReference type="Pfam" id="PF00561">
    <property type="entry name" value="Abhydrolase_1"/>
    <property type="match status" value="1"/>
</dbReference>
<dbReference type="OrthoDB" id="27092at2"/>
<comment type="caution">
    <text evidence="2">The sequence shown here is derived from an EMBL/GenBank/DDBJ whole genome shotgun (WGS) entry which is preliminary data.</text>
</comment>
<name>A0A4R6J6B3_9ACTN</name>
<sequence>MHPENTAEQAGHGDPAYEAYARAFGGLLDEYGVAASSSFVEVGPAGRIFVTRVGAGKPVVFLHGTPATSAVWIPLVARLRGVQAYLVDRPGHGLSDAFDYSELTDLRSHAVDFVEGLLDALGLDQAVVAGNSLGGLWALWTAADRPSRVSAVIQVGAPPGLLSPRLPRIFGPLSVPWMAKLMRRLDPPSPGATRRFFKHMGDPPALLNDKLIQAFTEAQRLPNAEGGMAHLVQRFVEWPGRFTDRRLWLDFTDLAEIRQPVLFLWGAHDFLGDLTFAQRVVTALPNATLIPAGTGHLPWLQDPAAVAAAIQSFSAN</sequence>
<organism evidence="2 3">
    <name type="scientific">Kribbella caucasensis</name>
    <dbReference type="NCBI Taxonomy" id="2512215"/>
    <lineage>
        <taxon>Bacteria</taxon>
        <taxon>Bacillati</taxon>
        <taxon>Actinomycetota</taxon>
        <taxon>Actinomycetes</taxon>
        <taxon>Propionibacteriales</taxon>
        <taxon>Kribbellaceae</taxon>
        <taxon>Kribbella</taxon>
    </lineage>
</organism>